<evidence type="ECO:0000256" key="7">
    <source>
        <dbReference type="RuleBase" id="RU000384"/>
    </source>
</evidence>
<dbReference type="PANTHER" id="PTHR43407">
    <property type="entry name" value="GLUTAMINE SYNTHETASE"/>
    <property type="match status" value="1"/>
</dbReference>
<dbReference type="GO" id="GO:0005737">
    <property type="term" value="C:cytoplasm"/>
    <property type="evidence" value="ECO:0000318"/>
    <property type="project" value="GO_Central"/>
</dbReference>
<evidence type="ECO:0000256" key="2">
    <source>
        <dbReference type="ARBA" id="ARBA00037583"/>
    </source>
</evidence>
<dbReference type="OrthoDB" id="77835at2759"/>
<dbReference type="EnsemblMetazoa" id="XM_003724290">
    <property type="protein sequence ID" value="XP_003724338"/>
    <property type="gene ID" value="LOC587338"/>
</dbReference>
<feature type="domain" description="GS beta-grasp" evidence="8">
    <location>
        <begin position="13"/>
        <end position="109"/>
    </location>
</feature>
<reference evidence="11" key="1">
    <citation type="submission" date="2015-02" db="EMBL/GenBank/DDBJ databases">
        <title>Genome sequencing for Strongylocentrotus purpuratus.</title>
        <authorList>
            <person name="Murali S."/>
            <person name="Liu Y."/>
            <person name="Vee V."/>
            <person name="English A."/>
            <person name="Wang M."/>
            <person name="Skinner E."/>
            <person name="Han Y."/>
            <person name="Muzny D.M."/>
            <person name="Worley K.C."/>
            <person name="Gibbs R.A."/>
        </authorList>
    </citation>
    <scope>NUCLEOTIDE SEQUENCE</scope>
</reference>
<comment type="function">
    <text evidence="2">May act as a component of the cytoskeleton or as a chaperone for the reorganization of intermediate filament proteins during terminal differentiation in the lens. Does not seem to have enzymatic activity.</text>
</comment>
<dbReference type="FunCoup" id="A0A7M7GG21">
    <property type="interactions" value="39"/>
</dbReference>
<dbReference type="SUPFAM" id="SSF55931">
    <property type="entry name" value="Glutamine synthetase/guanido kinase"/>
    <property type="match status" value="1"/>
</dbReference>
<evidence type="ECO:0000256" key="4">
    <source>
        <dbReference type="ARBA" id="ARBA00039404"/>
    </source>
</evidence>
<dbReference type="Gene3D" id="3.10.20.70">
    <property type="entry name" value="Glutamine synthetase, N-terminal domain"/>
    <property type="match status" value="1"/>
</dbReference>
<dbReference type="InterPro" id="IPR014746">
    <property type="entry name" value="Gln_synth/guanido_kin_cat_dom"/>
</dbReference>
<evidence type="ECO:0000313" key="11">
    <source>
        <dbReference type="Proteomes" id="UP000007110"/>
    </source>
</evidence>
<dbReference type="PROSITE" id="PS51987">
    <property type="entry name" value="GS_CATALYTIC"/>
    <property type="match status" value="1"/>
</dbReference>
<comment type="similarity">
    <text evidence="1 6 7">Belongs to the glutamine synthetase family.</text>
</comment>
<evidence type="ECO:0000256" key="1">
    <source>
        <dbReference type="ARBA" id="ARBA00009897"/>
    </source>
</evidence>
<dbReference type="Proteomes" id="UP000007110">
    <property type="component" value="Unassembled WGS sequence"/>
</dbReference>
<feature type="domain" description="GS catalytic" evidence="9">
    <location>
        <begin position="115"/>
        <end position="449"/>
    </location>
</feature>
<dbReference type="InterPro" id="IPR036651">
    <property type="entry name" value="Gln_synt_N_sf"/>
</dbReference>
<dbReference type="EnsemblMetazoa" id="XM_030980336">
    <property type="protein sequence ID" value="XP_030836196"/>
    <property type="gene ID" value="LOC587338"/>
</dbReference>
<dbReference type="RefSeq" id="XP_003724338.2">
    <property type="nucleotide sequence ID" value="XM_003724290.3"/>
</dbReference>
<dbReference type="InterPro" id="IPR008146">
    <property type="entry name" value="Gln_synth_cat_dom"/>
</dbReference>
<reference evidence="10" key="2">
    <citation type="submission" date="2021-01" db="UniProtKB">
        <authorList>
            <consortium name="EnsemblMetazoa"/>
        </authorList>
    </citation>
    <scope>IDENTIFICATION</scope>
</reference>
<dbReference type="SMART" id="SM01230">
    <property type="entry name" value="Gln-synt_C"/>
    <property type="match status" value="1"/>
</dbReference>
<sequence>MSLSKVLETISDNHLEFIRMEVSDVYGIARSRTVPARHFENTCKSGLFMPLATYCFNGAGADADKYDCGLCWEVGYGDVKLHPDLETFQVIPWCENTGRVLMNAELGGKPMMVCPRGIANIQLQKLEEMGYSLFSAHEYEFYVVDAKTREPLLKDGNLLSTLRTYTDTKLLHQLMRDLPKVGVDIESAEGEGGVGQMEITYRPAFGLRSADNAHTYKLSVKEIARQHGYMASFMSKPWPNRSGSSSHFCHSLWDAKTKEPLVYGKDSPCGMSEVAQHWVAGLLEHAPALTILASPTVNCLSRLKPNTFAPVNSTWGIDNRTTAMRIKINGQKGTFIENRIGASGSNPYLLLAGTVIAGMDGIKRKLPLPQESTGNSYEANGVHPCGQDLPNTMERAVEALKADKVMVEALGPDFIKCFLAMKKKELVESRQAVTNKDGEWERKMFFEYL</sequence>
<dbReference type="FunFam" id="3.30.590.10:FF:000009">
    <property type="entry name" value="Lengsin, lens protein with glutamine synthetase domain"/>
    <property type="match status" value="1"/>
</dbReference>
<dbReference type="OMA" id="GFAFCDV"/>
<dbReference type="GO" id="GO:0003824">
    <property type="term" value="F:catalytic activity"/>
    <property type="evidence" value="ECO:0007669"/>
    <property type="project" value="InterPro"/>
</dbReference>
<dbReference type="SUPFAM" id="SSF54368">
    <property type="entry name" value="Glutamine synthetase, N-terminal domain"/>
    <property type="match status" value="1"/>
</dbReference>
<dbReference type="FunFam" id="3.10.20.70:FF:000007">
    <property type="entry name" value="LOW QUALITY PROTEIN: lengsin"/>
    <property type="match status" value="1"/>
</dbReference>
<accession>A0A7M7GG21</accession>
<dbReference type="RefSeq" id="XP_030836196.1">
    <property type="nucleotide sequence ID" value="XM_030980336.1"/>
</dbReference>
<proteinExistence type="inferred from homology"/>
<evidence type="ECO:0000256" key="6">
    <source>
        <dbReference type="PROSITE-ProRule" id="PRU01330"/>
    </source>
</evidence>
<dbReference type="Pfam" id="PF00120">
    <property type="entry name" value="Gln-synt_C"/>
    <property type="match status" value="1"/>
</dbReference>
<organism evidence="10 11">
    <name type="scientific">Strongylocentrotus purpuratus</name>
    <name type="common">Purple sea urchin</name>
    <dbReference type="NCBI Taxonomy" id="7668"/>
    <lineage>
        <taxon>Eukaryota</taxon>
        <taxon>Metazoa</taxon>
        <taxon>Echinodermata</taxon>
        <taxon>Eleutherozoa</taxon>
        <taxon>Echinozoa</taxon>
        <taxon>Echinoidea</taxon>
        <taxon>Euechinoidea</taxon>
        <taxon>Echinacea</taxon>
        <taxon>Camarodonta</taxon>
        <taxon>Echinidea</taxon>
        <taxon>Strongylocentrotidae</taxon>
        <taxon>Strongylocentrotus</taxon>
    </lineage>
</organism>
<dbReference type="PROSITE" id="PS51986">
    <property type="entry name" value="GS_BETA_GRASP"/>
    <property type="match status" value="1"/>
</dbReference>
<evidence type="ECO:0000259" key="9">
    <source>
        <dbReference type="PROSITE" id="PS51987"/>
    </source>
</evidence>
<evidence type="ECO:0000259" key="8">
    <source>
        <dbReference type="PROSITE" id="PS51986"/>
    </source>
</evidence>
<name>A0A7M7GG21_STRPU</name>
<comment type="subunit">
    <text evidence="3">Dodecamer. Interacts with BFSP2 and VIM.</text>
</comment>
<dbReference type="InterPro" id="IPR008147">
    <property type="entry name" value="Gln_synt_N"/>
</dbReference>
<evidence type="ECO:0000256" key="3">
    <source>
        <dbReference type="ARBA" id="ARBA00038790"/>
    </source>
</evidence>
<dbReference type="PANTHER" id="PTHR43407:SF1">
    <property type="entry name" value="LENGSIN"/>
    <property type="match status" value="1"/>
</dbReference>
<evidence type="ECO:0000256" key="5">
    <source>
        <dbReference type="ARBA" id="ARBA00042675"/>
    </source>
</evidence>
<dbReference type="KEGG" id="spu:587338"/>
<protein>
    <recommendedName>
        <fullName evidence="4">Lengsin</fullName>
    </recommendedName>
    <alternativeName>
        <fullName evidence="5">Glutamate-ammonia ligase domain-containing protein 1</fullName>
    </alternativeName>
</protein>
<evidence type="ECO:0000313" key="10">
    <source>
        <dbReference type="EnsemblMetazoa" id="XP_003724338"/>
    </source>
</evidence>
<dbReference type="GeneID" id="587338"/>
<dbReference type="InParanoid" id="A0A7M7GG21"/>
<dbReference type="GO" id="GO:0016020">
    <property type="term" value="C:membrane"/>
    <property type="evidence" value="ECO:0000318"/>
    <property type="project" value="GO_Central"/>
</dbReference>
<dbReference type="Gene3D" id="3.30.590.10">
    <property type="entry name" value="Glutamine synthetase/guanido kinase, catalytic domain"/>
    <property type="match status" value="1"/>
</dbReference>
<keyword evidence="11" id="KW-1185">Reference proteome</keyword>
<dbReference type="AlphaFoldDB" id="A0A7M7GG21"/>